<dbReference type="Proteomes" id="UP000034096">
    <property type="component" value="Unassembled WGS sequence"/>
</dbReference>
<name>A0A0G0INC7_9BACT</name>
<dbReference type="AlphaFoldDB" id="A0A0G0INC7"/>
<dbReference type="Gene3D" id="3.40.50.10320">
    <property type="entry name" value="LmbE-like"/>
    <property type="match status" value="1"/>
</dbReference>
<protein>
    <recommendedName>
        <fullName evidence="3">LmbE family protein</fullName>
    </recommendedName>
</protein>
<evidence type="ECO:0000313" key="1">
    <source>
        <dbReference type="EMBL" id="KKQ56222.1"/>
    </source>
</evidence>
<accession>A0A0G0INC7</accession>
<dbReference type="EMBL" id="LBUE01000008">
    <property type="protein sequence ID" value="KKQ56222.1"/>
    <property type="molecule type" value="Genomic_DNA"/>
</dbReference>
<dbReference type="Pfam" id="PF02585">
    <property type="entry name" value="PIG-L"/>
    <property type="match status" value="1"/>
</dbReference>
<dbReference type="InterPro" id="IPR003737">
    <property type="entry name" value="GlcNAc_PI_deacetylase-related"/>
</dbReference>
<dbReference type="InterPro" id="IPR024078">
    <property type="entry name" value="LmbE-like_dom_sf"/>
</dbReference>
<evidence type="ECO:0000313" key="2">
    <source>
        <dbReference type="Proteomes" id="UP000034096"/>
    </source>
</evidence>
<dbReference type="STRING" id="1618583.US75_C0008G0017"/>
<comment type="caution">
    <text evidence="1">The sequence shown here is derived from an EMBL/GenBank/DDBJ whole genome shotgun (WGS) entry which is preliminary data.</text>
</comment>
<gene>
    <name evidence="1" type="ORF">US75_C0008G0017</name>
</gene>
<dbReference type="SUPFAM" id="SSF102588">
    <property type="entry name" value="LmbE-like"/>
    <property type="match status" value="1"/>
</dbReference>
<sequence length="457" mass="53298">MDEIVNYIVINKIKCYFISPHQDDAIFSAGGLISYLSNKTEVKVINVFNGIGKPPYTLSGNVFVKRSGCKSVKDLCDKRHLEDASVFKEMGVDMINLNFDDALWRKKPIIKTHERIIGKVLPEILHIYPIYRTSIAHGQIKKSDESNLGKIEKALRKNIKGKNVFVFCSASIGGHVDHKIVRNICESSFKNLYLWSDYPYNIRLGNYKNYKSISENDYFEFKYGQPKRFEMIKKYITQKNVFKNNQIRVTKEIYYFKGKYENLIKESREGIINIETKQTLDEKLKSDWIALWNRSDNANISNSPDWFEICNKTYKYKNINFVCAYCGKDLVGILPLRKEKFLFFEHYTTMGGRYTDKLELLTARNSTNLLNKIILYAKKQFDNISLPESDFETAMYLANVWNAKYSCSSVTPYIPATDNYLEFLSRKHKKAMDHILKSHGDKLKFKIIGEKHLEQMI</sequence>
<evidence type="ECO:0008006" key="3">
    <source>
        <dbReference type="Google" id="ProtNLM"/>
    </source>
</evidence>
<reference evidence="1 2" key="1">
    <citation type="journal article" date="2015" name="Nature">
        <title>rRNA introns, odd ribosomes, and small enigmatic genomes across a large radiation of phyla.</title>
        <authorList>
            <person name="Brown C.T."/>
            <person name="Hug L.A."/>
            <person name="Thomas B.C."/>
            <person name="Sharon I."/>
            <person name="Castelle C.J."/>
            <person name="Singh A."/>
            <person name="Wilkins M.J."/>
            <person name="Williams K.H."/>
            <person name="Banfield J.F."/>
        </authorList>
    </citation>
    <scope>NUCLEOTIDE SEQUENCE [LARGE SCALE GENOMIC DNA]</scope>
</reference>
<proteinExistence type="predicted"/>
<organism evidence="1 2">
    <name type="scientific">Candidatus Woesebacteria bacterium GW2011_GWC1_38_13</name>
    <dbReference type="NCBI Taxonomy" id="1618583"/>
    <lineage>
        <taxon>Bacteria</taxon>
        <taxon>Candidatus Woeseibacteriota</taxon>
    </lineage>
</organism>